<dbReference type="GeneID" id="63781372"/>
<dbReference type="EMBL" id="MCFJ01000002">
    <property type="protein sequence ID" value="ORY69540.1"/>
    <property type="molecule type" value="Genomic_DNA"/>
</dbReference>
<comment type="caution">
    <text evidence="3">The sequence shown here is derived from an EMBL/GenBank/DDBJ whole genome shotgun (WGS) entry which is preliminary data.</text>
</comment>
<dbReference type="Proteomes" id="UP000193689">
    <property type="component" value="Unassembled WGS sequence"/>
</dbReference>
<accession>A0A1Y2EDA1</accession>
<protein>
    <recommendedName>
        <fullName evidence="5">N-acetyltransferase domain-containing protein</fullName>
    </recommendedName>
</protein>
<proteinExistence type="predicted"/>
<feature type="compositionally biased region" description="Polar residues" evidence="2">
    <location>
        <begin position="57"/>
        <end position="67"/>
    </location>
</feature>
<evidence type="ECO:0008006" key="5">
    <source>
        <dbReference type="Google" id="ProtNLM"/>
    </source>
</evidence>
<feature type="region of interest" description="Disordered" evidence="2">
    <location>
        <begin position="179"/>
        <end position="244"/>
    </location>
</feature>
<feature type="coiled-coil region" evidence="1">
    <location>
        <begin position="516"/>
        <end position="555"/>
    </location>
</feature>
<dbReference type="STRING" id="1141098.A0A1Y2EDA1"/>
<feature type="region of interest" description="Disordered" evidence="2">
    <location>
        <begin position="263"/>
        <end position="296"/>
    </location>
</feature>
<evidence type="ECO:0000313" key="3">
    <source>
        <dbReference type="EMBL" id="ORY69540.1"/>
    </source>
</evidence>
<dbReference type="SUPFAM" id="SSF55729">
    <property type="entry name" value="Acyl-CoA N-acyltransferases (Nat)"/>
    <property type="match status" value="1"/>
</dbReference>
<keyword evidence="4" id="KW-1185">Reference proteome</keyword>
<feature type="compositionally biased region" description="Polar residues" evidence="2">
    <location>
        <begin position="281"/>
        <end position="293"/>
    </location>
</feature>
<feature type="region of interest" description="Disordered" evidence="2">
    <location>
        <begin position="386"/>
        <end position="429"/>
    </location>
</feature>
<dbReference type="InParanoid" id="A0A1Y2EDA1"/>
<dbReference type="RefSeq" id="XP_040719490.1">
    <property type="nucleotide sequence ID" value="XM_040865160.1"/>
</dbReference>
<feature type="region of interest" description="Disordered" evidence="2">
    <location>
        <begin position="1"/>
        <end position="83"/>
    </location>
</feature>
<evidence type="ECO:0000313" key="4">
    <source>
        <dbReference type="Proteomes" id="UP000193689"/>
    </source>
</evidence>
<feature type="compositionally biased region" description="Polar residues" evidence="2">
    <location>
        <begin position="182"/>
        <end position="229"/>
    </location>
</feature>
<gene>
    <name evidence="3" type="ORF">BCR38DRAFT_520491</name>
</gene>
<keyword evidence="1" id="KW-0175">Coiled coil</keyword>
<organism evidence="3 4">
    <name type="scientific">Pseudomassariella vexata</name>
    <dbReference type="NCBI Taxonomy" id="1141098"/>
    <lineage>
        <taxon>Eukaryota</taxon>
        <taxon>Fungi</taxon>
        <taxon>Dikarya</taxon>
        <taxon>Ascomycota</taxon>
        <taxon>Pezizomycotina</taxon>
        <taxon>Sordariomycetes</taxon>
        <taxon>Xylariomycetidae</taxon>
        <taxon>Amphisphaeriales</taxon>
        <taxon>Pseudomassariaceae</taxon>
        <taxon>Pseudomassariella</taxon>
    </lineage>
</organism>
<dbReference type="InterPro" id="IPR016181">
    <property type="entry name" value="Acyl_CoA_acyltransferase"/>
</dbReference>
<name>A0A1Y2EDA1_9PEZI</name>
<feature type="compositionally biased region" description="Basic and acidic residues" evidence="2">
    <location>
        <begin position="393"/>
        <end position="425"/>
    </location>
</feature>
<dbReference type="Gene3D" id="3.40.630.30">
    <property type="match status" value="1"/>
</dbReference>
<dbReference type="OrthoDB" id="2129362at2759"/>
<reference evidence="3 4" key="1">
    <citation type="submission" date="2016-07" db="EMBL/GenBank/DDBJ databases">
        <title>Pervasive Adenine N6-methylation of Active Genes in Fungi.</title>
        <authorList>
            <consortium name="DOE Joint Genome Institute"/>
            <person name="Mondo S.J."/>
            <person name="Dannebaum R.O."/>
            <person name="Kuo R.C."/>
            <person name="Labutti K."/>
            <person name="Haridas S."/>
            <person name="Kuo A."/>
            <person name="Salamov A."/>
            <person name="Ahrendt S.R."/>
            <person name="Lipzen A."/>
            <person name="Sullivan W."/>
            <person name="Andreopoulos W.B."/>
            <person name="Clum A."/>
            <person name="Lindquist E."/>
            <person name="Daum C."/>
            <person name="Ramamoorthy G.K."/>
            <person name="Gryganskyi A."/>
            <person name="Culley D."/>
            <person name="Magnuson J.K."/>
            <person name="James T.Y."/>
            <person name="O'Malley M.A."/>
            <person name="Stajich J.E."/>
            <person name="Spatafora J.W."/>
            <person name="Visel A."/>
            <person name="Grigoriev I.V."/>
        </authorList>
    </citation>
    <scope>NUCLEOTIDE SEQUENCE [LARGE SCALE GENOMIC DNA]</scope>
    <source>
        <strain evidence="3 4">CBS 129021</strain>
    </source>
</reference>
<evidence type="ECO:0000256" key="2">
    <source>
        <dbReference type="SAM" id="MobiDB-lite"/>
    </source>
</evidence>
<evidence type="ECO:0000256" key="1">
    <source>
        <dbReference type="SAM" id="Coils"/>
    </source>
</evidence>
<sequence length="792" mass="87755">MKKRQAWLDNWSHHSDGRGGLNAESDFGSRHDEPRSNGLASKGNPGEPKGNGGFVELNTQKVQQGETHGSKHGELDDGSYAAEKTEEYNGSYVLASKAHLQDSSDVCNNETDRDSGAALAKMGSAAIPQTVSVTPHLHDGQGSVTSNGRMTTENANFLSGNNHNMSHSKAWVYDVPIVPQPDRNQLPESRWATKTRTPTNSQALANRQAAAKSQTPIKSQPAANNQTPAKIQPAAKSPRAAKSLDQQTIKRYYKPFVPAAVKPETNRPVISTPDVQESPKHTQNSDNSPQPYTTPELVASRPRAPPVMLNLIQKTPVTTPSKPGLHGSTAVTSVARTPEAPVGPTSGSPQKVMPPTADALISTTGAALTEKAESDEWMARISDDGVGVQSARRTPDIRGTFPEKELADQDWNEPRRAKPQKKDTDSNVSVEGNFEHSSIMSGYIKSWAQEIPGVRASFLDEKVPEHEDCDVDTMTGELVAPCEAPTSRPSQQPLSSNLAHKQLTESSALAIRRVIAKKARKAKAEAKAEAKAVEVAKERERRRQMEEEGRQFMEEQAKRKNRFLCRHPCHLRPACEADMDGVAAIYNHEIKEGWHAVDQDPVDPAGFKHILENCKKEKMPFIVALDKYNNPYDPKETHAVIGFVFIDIAGRGIFGSLKTNSKESGRLYIMVSPEYRQQRVGTALLDSILAMVSHTYNSKELSYQWENKTDDSVHKVCYRNPRQWRTLIMEVYVQSFGSKEKTEKSDEYRFILDWLSDEFALYLISHSVGFGRNDNLGDPWLDRLVFEHICRG</sequence>
<dbReference type="AlphaFoldDB" id="A0A1Y2EDA1"/>